<dbReference type="RefSeq" id="WP_130410899.1">
    <property type="nucleotide sequence ID" value="NZ_SHKX01000010.1"/>
</dbReference>
<dbReference type="Pfam" id="PF00107">
    <property type="entry name" value="ADH_zinc_N"/>
    <property type="match status" value="1"/>
</dbReference>
<dbReference type="GO" id="GO:0016491">
    <property type="term" value="F:oxidoreductase activity"/>
    <property type="evidence" value="ECO:0007669"/>
    <property type="project" value="InterPro"/>
</dbReference>
<dbReference type="SUPFAM" id="SSF51735">
    <property type="entry name" value="NAD(P)-binding Rossmann-fold domains"/>
    <property type="match status" value="1"/>
</dbReference>
<dbReference type="GO" id="GO:0008270">
    <property type="term" value="F:zinc ion binding"/>
    <property type="evidence" value="ECO:0007669"/>
    <property type="project" value="InterPro"/>
</dbReference>
<dbReference type="PANTHER" id="PTHR43677:SF4">
    <property type="entry name" value="QUINONE OXIDOREDUCTASE-LIKE PROTEIN 2"/>
    <property type="match status" value="1"/>
</dbReference>
<dbReference type="Gene3D" id="3.90.180.10">
    <property type="entry name" value="Medium-chain alcohol dehydrogenases, catalytic domain"/>
    <property type="match status" value="1"/>
</dbReference>
<protein>
    <submittedName>
        <fullName evidence="2">NADPH2:quinone reductase</fullName>
    </submittedName>
</protein>
<dbReference type="PANTHER" id="PTHR43677">
    <property type="entry name" value="SHORT-CHAIN DEHYDROGENASE/REDUCTASE"/>
    <property type="match status" value="1"/>
</dbReference>
<evidence type="ECO:0000313" key="3">
    <source>
        <dbReference type="Proteomes" id="UP000292423"/>
    </source>
</evidence>
<feature type="domain" description="Enoyl reductase (ER)" evidence="1">
    <location>
        <begin position="10"/>
        <end position="322"/>
    </location>
</feature>
<dbReference type="SMART" id="SM00829">
    <property type="entry name" value="PKS_ER"/>
    <property type="match status" value="1"/>
</dbReference>
<dbReference type="InterPro" id="IPR036291">
    <property type="entry name" value="NAD(P)-bd_dom_sf"/>
</dbReference>
<dbReference type="AlphaFoldDB" id="A0A4V2G683"/>
<reference evidence="2 3" key="1">
    <citation type="submission" date="2019-02" db="EMBL/GenBank/DDBJ databases">
        <title>Genomic Encyclopedia of Type Strains, Phase IV (KMG-IV): sequencing the most valuable type-strain genomes for metagenomic binning, comparative biology and taxonomic classification.</title>
        <authorList>
            <person name="Goeker M."/>
        </authorList>
    </citation>
    <scope>NUCLEOTIDE SEQUENCE [LARGE SCALE GENOMIC DNA]</scope>
    <source>
        <strain evidence="2 3">DSM 105135</strain>
    </source>
</reference>
<dbReference type="InterPro" id="IPR020843">
    <property type="entry name" value="ER"/>
</dbReference>
<dbReference type="InterPro" id="IPR011032">
    <property type="entry name" value="GroES-like_sf"/>
</dbReference>
<dbReference type="InterPro" id="IPR002364">
    <property type="entry name" value="Quin_OxRdtase/zeta-crystal_CS"/>
</dbReference>
<dbReference type="CDD" id="cd08241">
    <property type="entry name" value="QOR1"/>
    <property type="match status" value="1"/>
</dbReference>
<dbReference type="OrthoDB" id="4190732at2"/>
<dbReference type="InterPro" id="IPR013149">
    <property type="entry name" value="ADH-like_C"/>
</dbReference>
<gene>
    <name evidence="2" type="ORF">EV700_0643</name>
</gene>
<proteinExistence type="predicted"/>
<dbReference type="Proteomes" id="UP000292423">
    <property type="component" value="Unassembled WGS sequence"/>
</dbReference>
<dbReference type="InterPro" id="IPR051397">
    <property type="entry name" value="Zn-ADH-like_protein"/>
</dbReference>
<dbReference type="Gene3D" id="3.40.50.720">
    <property type="entry name" value="NAD(P)-binding Rossmann-like Domain"/>
    <property type="match status" value="1"/>
</dbReference>
<keyword evidence="3" id="KW-1185">Reference proteome</keyword>
<dbReference type="EMBL" id="SHKX01000010">
    <property type="protein sequence ID" value="RZU47676.1"/>
    <property type="molecule type" value="Genomic_DNA"/>
</dbReference>
<dbReference type="PROSITE" id="PS01162">
    <property type="entry name" value="QOR_ZETA_CRYSTAL"/>
    <property type="match status" value="1"/>
</dbReference>
<dbReference type="SUPFAM" id="SSF50129">
    <property type="entry name" value="GroES-like"/>
    <property type="match status" value="1"/>
</dbReference>
<dbReference type="Pfam" id="PF08240">
    <property type="entry name" value="ADH_N"/>
    <property type="match status" value="1"/>
</dbReference>
<accession>A0A4V2G683</accession>
<name>A0A4V2G683_9GAMM</name>
<evidence type="ECO:0000313" key="2">
    <source>
        <dbReference type="EMBL" id="RZU47676.1"/>
    </source>
</evidence>
<organism evidence="2 3">
    <name type="scientific">Fluviicoccus keumensis</name>
    <dbReference type="NCBI Taxonomy" id="1435465"/>
    <lineage>
        <taxon>Bacteria</taxon>
        <taxon>Pseudomonadati</taxon>
        <taxon>Pseudomonadota</taxon>
        <taxon>Gammaproteobacteria</taxon>
        <taxon>Moraxellales</taxon>
        <taxon>Moraxellaceae</taxon>
        <taxon>Fluviicoccus</taxon>
    </lineage>
</organism>
<evidence type="ECO:0000259" key="1">
    <source>
        <dbReference type="SMART" id="SM00829"/>
    </source>
</evidence>
<dbReference type="InterPro" id="IPR013154">
    <property type="entry name" value="ADH-like_N"/>
</dbReference>
<comment type="caution">
    <text evidence="2">The sequence shown here is derived from an EMBL/GenBank/DDBJ whole genome shotgun (WGS) entry which is preliminary data.</text>
</comment>
<sequence length="324" mass="34425">MKAVLCKQHGLPETLVLEEVPSPEPGPKQVVITVKACGVNFPDTLIIQDKYQFKPALPFSPGGEIAGVVKSVGEGVTHLKPGDTVIALTGWGGFAEEVLTEAAKVFPVPPLFDAKIAATFAYAYGTSFHALKDRAQLKAGETLLVLGASGGVGLAAVQLGKLMGARVIAAASTAEKLEVCRRFGADELVNYSEPDWREKVKALTGGNGVDVVYDAVGGDYAEPALRSMAWCGRYLVVGFAAGDIPKIPLNLPLLKGCAVLGVFWGDFARRQPKDNMANMMQLFGWLAQGQLKPHISAEYPLEQAAQALNDLLQRKATGKVVLVV</sequence>